<evidence type="ECO:0000259" key="2">
    <source>
        <dbReference type="Pfam" id="PF00266"/>
    </source>
</evidence>
<dbReference type="InterPro" id="IPR015421">
    <property type="entry name" value="PyrdxlP-dep_Trfase_major"/>
</dbReference>
<dbReference type="OrthoDB" id="513408at2"/>
<keyword evidence="4" id="KW-1185">Reference proteome</keyword>
<name>A0A4Q0P4F9_9FLAO</name>
<dbReference type="Gene3D" id="3.40.640.10">
    <property type="entry name" value="Type I PLP-dependent aspartate aminotransferase-like (Major domain)"/>
    <property type="match status" value="1"/>
</dbReference>
<keyword evidence="3" id="KW-0456">Lyase</keyword>
<organism evidence="3 4">
    <name type="scientific">Leeuwenhoekiella aequorea</name>
    <dbReference type="NCBI Taxonomy" id="283736"/>
    <lineage>
        <taxon>Bacteria</taxon>
        <taxon>Pseudomonadati</taxon>
        <taxon>Bacteroidota</taxon>
        <taxon>Flavobacteriia</taxon>
        <taxon>Flavobacteriales</taxon>
        <taxon>Flavobacteriaceae</taxon>
        <taxon>Leeuwenhoekiella</taxon>
    </lineage>
</organism>
<protein>
    <submittedName>
        <fullName evidence="3">Selenocysteine lyase/cysteine desulfurase</fullName>
    </submittedName>
</protein>
<dbReference type="PANTHER" id="PTHR43586">
    <property type="entry name" value="CYSTEINE DESULFURASE"/>
    <property type="match status" value="1"/>
</dbReference>
<comment type="caution">
    <text evidence="3">The sequence shown here is derived from an EMBL/GenBank/DDBJ whole genome shotgun (WGS) entry which is preliminary data.</text>
</comment>
<dbReference type="InterPro" id="IPR015424">
    <property type="entry name" value="PyrdxlP-dep_Trfase"/>
</dbReference>
<dbReference type="PANTHER" id="PTHR43586:SF15">
    <property type="entry name" value="BLR3095 PROTEIN"/>
    <property type="match status" value="1"/>
</dbReference>
<evidence type="ECO:0000256" key="1">
    <source>
        <dbReference type="ARBA" id="ARBA00022898"/>
    </source>
</evidence>
<dbReference type="Proteomes" id="UP000289238">
    <property type="component" value="Unassembled WGS sequence"/>
</dbReference>
<keyword evidence="1" id="KW-0663">Pyridoxal phosphate</keyword>
<dbReference type="Gene3D" id="3.90.1150.10">
    <property type="entry name" value="Aspartate Aminotransferase, domain 1"/>
    <property type="match status" value="1"/>
</dbReference>
<sequence>MKNLKKEFPVTTNYIHLNTAASGLLSETLLDFRQNHDLDYLVKGSLLKNDQDKFLDGVRKDVGSYFNCDASLVGLVPNFSLGFNAVLEALPKNSKIALLKEDYPSINWPVLSRGFKTCYAIIDENLENNILECVTKEKPDFLCLSLVQYISGIQVNFDFLKELKQAHPNLIIIADGTQYCGVESFNFKESGIDILGASAYKWMNAGYGNGFFLIKNEVASNLKLKTTGFNSVRGAFKEEDDSFIGGLEPGHLDTLAQGSLQASIKLIKRIGQDQITNQIDLLKQKAIEVFSEKKLVDPIISKRAQHSSIFNIKGDQKLFNKLIENNIICSQRGTGIRVSFHYFNSEDDLTKLSRLI</sequence>
<dbReference type="InterPro" id="IPR000192">
    <property type="entry name" value="Aminotrans_V_dom"/>
</dbReference>
<dbReference type="GO" id="GO:0016829">
    <property type="term" value="F:lyase activity"/>
    <property type="evidence" value="ECO:0007669"/>
    <property type="project" value="UniProtKB-KW"/>
</dbReference>
<feature type="domain" description="Aminotransferase class V" evidence="2">
    <location>
        <begin position="58"/>
        <end position="349"/>
    </location>
</feature>
<accession>A0A4Q0P4F9</accession>
<proteinExistence type="predicted"/>
<dbReference type="EMBL" id="QOVM01000005">
    <property type="protein sequence ID" value="RXG21457.1"/>
    <property type="molecule type" value="Genomic_DNA"/>
</dbReference>
<dbReference type="Pfam" id="PF00266">
    <property type="entry name" value="Aminotran_5"/>
    <property type="match status" value="1"/>
</dbReference>
<reference evidence="3 4" key="1">
    <citation type="submission" date="2018-07" db="EMBL/GenBank/DDBJ databases">
        <title>Leeuwenhoekiella genomics.</title>
        <authorList>
            <person name="Tahon G."/>
            <person name="Willems A."/>
        </authorList>
    </citation>
    <scope>NUCLEOTIDE SEQUENCE [LARGE SCALE GENOMIC DNA]</scope>
    <source>
        <strain evidence="3 4">LMG 22550</strain>
    </source>
</reference>
<dbReference type="AlphaFoldDB" id="A0A4Q0P4F9"/>
<evidence type="ECO:0000313" key="4">
    <source>
        <dbReference type="Proteomes" id="UP000289238"/>
    </source>
</evidence>
<dbReference type="RefSeq" id="WP_128758133.1">
    <property type="nucleotide sequence ID" value="NZ_QOVM01000005.1"/>
</dbReference>
<dbReference type="SUPFAM" id="SSF53383">
    <property type="entry name" value="PLP-dependent transferases"/>
    <property type="match status" value="1"/>
</dbReference>
<evidence type="ECO:0000313" key="3">
    <source>
        <dbReference type="EMBL" id="RXG21457.1"/>
    </source>
</evidence>
<dbReference type="InterPro" id="IPR015422">
    <property type="entry name" value="PyrdxlP-dep_Trfase_small"/>
</dbReference>
<gene>
    <name evidence="3" type="ORF">DSM00_2304</name>
</gene>